<evidence type="ECO:0000313" key="10">
    <source>
        <dbReference type="Proteomes" id="UP001161247"/>
    </source>
</evidence>
<dbReference type="Pfam" id="PF18052">
    <property type="entry name" value="Rx_N"/>
    <property type="match status" value="1"/>
</dbReference>
<evidence type="ECO:0000256" key="4">
    <source>
        <dbReference type="ARBA" id="ARBA00022741"/>
    </source>
</evidence>
<dbReference type="InterPro" id="IPR027417">
    <property type="entry name" value="P-loop_NTPase"/>
</dbReference>
<name>A0AAV1DC46_OLDCO</name>
<feature type="domain" description="NB-ARC" evidence="7">
    <location>
        <begin position="177"/>
        <end position="255"/>
    </location>
</feature>
<dbReference type="Proteomes" id="UP001161247">
    <property type="component" value="Chromosome 5"/>
</dbReference>
<comment type="similarity">
    <text evidence="1">Belongs to the disease resistance NB-LRR family.</text>
</comment>
<proteinExistence type="inferred from homology"/>
<protein>
    <submittedName>
        <fullName evidence="9">OLC1v1004374C1</fullName>
    </submittedName>
</protein>
<dbReference type="PANTHER" id="PTHR15140">
    <property type="entry name" value="TUBULIN-SPECIFIC CHAPERONE E"/>
    <property type="match status" value="1"/>
</dbReference>
<evidence type="ECO:0000256" key="2">
    <source>
        <dbReference type="ARBA" id="ARBA00022614"/>
    </source>
</evidence>
<dbReference type="InterPro" id="IPR041118">
    <property type="entry name" value="Rx_N"/>
</dbReference>
<dbReference type="AlphaFoldDB" id="A0AAV1DC46"/>
<dbReference type="Gene3D" id="1.20.5.4130">
    <property type="match status" value="1"/>
</dbReference>
<gene>
    <name evidence="9" type="ORF">OLC1_LOCUS14142</name>
</gene>
<organism evidence="9 10">
    <name type="scientific">Oldenlandia corymbosa var. corymbosa</name>
    <dbReference type="NCBI Taxonomy" id="529605"/>
    <lineage>
        <taxon>Eukaryota</taxon>
        <taxon>Viridiplantae</taxon>
        <taxon>Streptophyta</taxon>
        <taxon>Embryophyta</taxon>
        <taxon>Tracheophyta</taxon>
        <taxon>Spermatophyta</taxon>
        <taxon>Magnoliopsida</taxon>
        <taxon>eudicotyledons</taxon>
        <taxon>Gunneridae</taxon>
        <taxon>Pentapetalae</taxon>
        <taxon>asterids</taxon>
        <taxon>lamiids</taxon>
        <taxon>Gentianales</taxon>
        <taxon>Rubiaceae</taxon>
        <taxon>Rubioideae</taxon>
        <taxon>Spermacoceae</taxon>
        <taxon>Hedyotis-Oldenlandia complex</taxon>
        <taxon>Oldenlandia</taxon>
    </lineage>
</organism>
<evidence type="ECO:0000256" key="6">
    <source>
        <dbReference type="ARBA" id="ARBA00022840"/>
    </source>
</evidence>
<dbReference type="SUPFAM" id="SSF52540">
    <property type="entry name" value="P-loop containing nucleoside triphosphate hydrolases"/>
    <property type="match status" value="1"/>
</dbReference>
<keyword evidence="3" id="KW-0677">Repeat</keyword>
<keyword evidence="10" id="KW-1185">Reference proteome</keyword>
<keyword evidence="6" id="KW-0067">ATP-binding</keyword>
<dbReference type="GO" id="GO:0005524">
    <property type="term" value="F:ATP binding"/>
    <property type="evidence" value="ECO:0007669"/>
    <property type="project" value="UniProtKB-KW"/>
</dbReference>
<dbReference type="GO" id="GO:0051707">
    <property type="term" value="P:response to other organism"/>
    <property type="evidence" value="ECO:0007669"/>
    <property type="project" value="UniProtKB-ARBA"/>
</dbReference>
<sequence>MSAVPEAAVTFLLQNISQVVAYYGSLIGNARSNVFELQRQLEELKRVMNDFSKYDHDSDVVKGVVKDIRDIIYEAEDAVDTFVLVVAAQKARNWVEKLYHKATVYPRQLVRIGESMKIISEKIQRIQDKGIQDGLQLLHHQAILKLSQPDDDSAFSEGEVKEPEVEQENVIGFDEAAQTVQELLTEGAEKLEVISIVGMLGLGKTTLATKVFKDSKVDYEFMIRKFVYVSREYKKKEVLLKMLESVTDVNENMRDLKLEQYRRLCINNINVMDYLSGRNLSGKRVRSFLTFVERETLVDPKYIPRIPAIFKLLRVLEAQSLIFARCPDISEVFEWSPKLRKLGIRGKVATLFNTSGHSEVFGYLRRLNYFRNLKLLNDVVDSPLSSLPMERCFPQKLMRLTLEKTLLEWKEMSILGKLEFLEVLKLKEYAFKGMRWDAEKDGFKNLKHLHIGRTDLVLWVWESQGEHFQNLGSLQLMGCFKLEDLPKGLADIHHLQSITLHSSNSKAAAKARKIQVLKLEAQQKHENANKSFTNLKLSIYPPDC</sequence>
<reference evidence="9" key="1">
    <citation type="submission" date="2023-03" db="EMBL/GenBank/DDBJ databases">
        <authorList>
            <person name="Julca I."/>
        </authorList>
    </citation>
    <scope>NUCLEOTIDE SEQUENCE</scope>
</reference>
<evidence type="ECO:0000256" key="1">
    <source>
        <dbReference type="ARBA" id="ARBA00008894"/>
    </source>
</evidence>
<evidence type="ECO:0000259" key="7">
    <source>
        <dbReference type="Pfam" id="PF00931"/>
    </source>
</evidence>
<dbReference type="InterPro" id="IPR032675">
    <property type="entry name" value="LRR_dom_sf"/>
</dbReference>
<dbReference type="EMBL" id="OX459122">
    <property type="protein sequence ID" value="CAI9105449.1"/>
    <property type="molecule type" value="Genomic_DNA"/>
</dbReference>
<dbReference type="InterPro" id="IPR002182">
    <property type="entry name" value="NB-ARC"/>
</dbReference>
<dbReference type="CDD" id="cd14798">
    <property type="entry name" value="RX-CC_like"/>
    <property type="match status" value="1"/>
</dbReference>
<evidence type="ECO:0000256" key="3">
    <source>
        <dbReference type="ARBA" id="ARBA00022737"/>
    </source>
</evidence>
<dbReference type="GO" id="GO:0043531">
    <property type="term" value="F:ADP binding"/>
    <property type="evidence" value="ECO:0007669"/>
    <property type="project" value="InterPro"/>
</dbReference>
<feature type="domain" description="Disease resistance N-terminal" evidence="8">
    <location>
        <begin position="8"/>
        <end position="92"/>
    </location>
</feature>
<dbReference type="InterPro" id="IPR038005">
    <property type="entry name" value="RX-like_CC"/>
</dbReference>
<keyword evidence="5" id="KW-0611">Plant defense</keyword>
<dbReference type="Gene3D" id="3.80.10.10">
    <property type="entry name" value="Ribonuclease Inhibitor"/>
    <property type="match status" value="1"/>
</dbReference>
<accession>A0AAV1DC46</accession>
<keyword evidence="4" id="KW-0547">Nucleotide-binding</keyword>
<evidence type="ECO:0000256" key="5">
    <source>
        <dbReference type="ARBA" id="ARBA00022821"/>
    </source>
</evidence>
<dbReference type="SUPFAM" id="SSF52047">
    <property type="entry name" value="RNI-like"/>
    <property type="match status" value="1"/>
</dbReference>
<evidence type="ECO:0000313" key="9">
    <source>
        <dbReference type="EMBL" id="CAI9105449.1"/>
    </source>
</evidence>
<dbReference type="PANTHER" id="PTHR15140:SF56">
    <property type="entry name" value="NB-ARC DOMAIN-CONTAINING PROTEIN"/>
    <property type="match status" value="1"/>
</dbReference>
<dbReference type="Gene3D" id="3.40.50.300">
    <property type="entry name" value="P-loop containing nucleotide triphosphate hydrolases"/>
    <property type="match status" value="1"/>
</dbReference>
<evidence type="ECO:0000259" key="8">
    <source>
        <dbReference type="Pfam" id="PF18052"/>
    </source>
</evidence>
<dbReference type="Pfam" id="PF00931">
    <property type="entry name" value="NB-ARC"/>
    <property type="match status" value="1"/>
</dbReference>
<keyword evidence="2" id="KW-0433">Leucine-rich repeat</keyword>
<dbReference type="GO" id="GO:0006952">
    <property type="term" value="P:defense response"/>
    <property type="evidence" value="ECO:0007669"/>
    <property type="project" value="UniProtKB-KW"/>
</dbReference>